<name>A0A1S7RPC5_9HYPH</name>
<protein>
    <submittedName>
        <fullName evidence="1">Uncharacterized protein</fullName>
    </submittedName>
</protein>
<evidence type="ECO:0000313" key="1">
    <source>
        <dbReference type="EMBL" id="CUX55428.1"/>
    </source>
</evidence>
<dbReference type="AlphaFoldDB" id="A0A1S7RPC5"/>
<dbReference type="EMBL" id="FBWG01000039">
    <property type="protein sequence ID" value="CUX55428.1"/>
    <property type="molecule type" value="Genomic_DNA"/>
</dbReference>
<organism evidence="1 2">
    <name type="scientific">Agrobacterium deltaense Zutra 3/1</name>
    <dbReference type="NCBI Taxonomy" id="1183427"/>
    <lineage>
        <taxon>Bacteria</taxon>
        <taxon>Pseudomonadati</taxon>
        <taxon>Pseudomonadota</taxon>
        <taxon>Alphaproteobacteria</taxon>
        <taxon>Hyphomicrobiales</taxon>
        <taxon>Rhizobiaceae</taxon>
        <taxon>Rhizobium/Agrobacterium group</taxon>
        <taxon>Agrobacterium</taxon>
    </lineage>
</organism>
<gene>
    <name evidence="1" type="ORF">AGR7C_Lc200021</name>
</gene>
<accession>A0A1S7RPC5</accession>
<proteinExistence type="predicted"/>
<dbReference type="Proteomes" id="UP000191987">
    <property type="component" value="Unassembled WGS sequence"/>
</dbReference>
<evidence type="ECO:0000313" key="2">
    <source>
        <dbReference type="Proteomes" id="UP000191987"/>
    </source>
</evidence>
<sequence>MRFFGSESAATISLPPGAACCAAAMPAKPVVAARRSDVLRSERRDRWTGDMIHSGNEDWAGLSAWSAAADLKTATSAVSTLIRGLYSNDFTLRGPLRKQYAFRRQCAFLLLRSCRRRCSGNLI</sequence>
<reference evidence="1 2" key="1">
    <citation type="submission" date="2016-01" db="EMBL/GenBank/DDBJ databases">
        <authorList>
            <person name="Oliw E.H."/>
        </authorList>
    </citation>
    <scope>NUCLEOTIDE SEQUENCE [LARGE SCALE GENOMIC DNA]</scope>
    <source>
        <strain evidence="1 2">Zutra 3-1</strain>
    </source>
</reference>